<keyword evidence="1" id="KW-0378">Hydrolase</keyword>
<evidence type="ECO:0000313" key="1">
    <source>
        <dbReference type="EMBL" id="AOC61567.1"/>
    </source>
</evidence>
<reference evidence="1" key="1">
    <citation type="journal article" date="2016" name="Genome Biol. Evol.">
        <title>Mitochondrion-to-Chloroplast DNA Transfers and Intragenomic Proliferation of Chloroplast Group II Introns in Gloeotilopsis Green Algae (Ulotrichales, Ulvophyceae).</title>
        <authorList>
            <person name="Turmel M."/>
            <person name="Otis C."/>
            <person name="Lemieux C."/>
        </authorList>
    </citation>
    <scope>NUCLEOTIDE SEQUENCE</scope>
</reference>
<dbReference type="EMBL" id="KX306823">
    <property type="protein sequence ID" value="AOC61567.1"/>
    <property type="molecule type" value="Genomic_DNA"/>
</dbReference>
<gene>
    <name evidence="1" type="primary">orf102</name>
</gene>
<protein>
    <submittedName>
        <fullName evidence="1">Putative LAGLIDADG homing endonuclease</fullName>
    </submittedName>
</protein>
<keyword evidence="1" id="KW-0540">Nuclease</keyword>
<sequence>MHLRRCIFVDASSSKHLCRSCASSLPQTKADFGHFLAGLIDSDGHIRKNGFVVIAFHSKEISVAYYLKKVLNSGSVYKIKNRHAVTYECMSNDVPNRKLSKK</sequence>
<geneLocation type="mitochondrion" evidence="1"/>
<dbReference type="PANTHER" id="PTHR36181">
    <property type="entry name" value="INTRON-ENCODED ENDONUCLEASE AI3-RELATED"/>
    <property type="match status" value="1"/>
</dbReference>
<dbReference type="AlphaFoldDB" id="A0A1B2RZ21"/>
<dbReference type="GO" id="GO:0005739">
    <property type="term" value="C:mitochondrion"/>
    <property type="evidence" value="ECO:0007669"/>
    <property type="project" value="UniProtKB-ARBA"/>
</dbReference>
<proteinExistence type="predicted"/>
<keyword evidence="1" id="KW-0255">Endonuclease</keyword>
<keyword evidence="1" id="KW-0496">Mitochondrion</keyword>
<dbReference type="SUPFAM" id="SSF55608">
    <property type="entry name" value="Homing endonucleases"/>
    <property type="match status" value="1"/>
</dbReference>
<dbReference type="InterPro" id="IPR051289">
    <property type="entry name" value="LAGLIDADG_Endonuclease"/>
</dbReference>
<dbReference type="InterPro" id="IPR027434">
    <property type="entry name" value="Homing_endonucl"/>
</dbReference>
<dbReference type="PANTHER" id="PTHR36181:SF3">
    <property type="entry name" value="INTRON-ENCODED DNA ENDONUCLEASE AI5 BETA"/>
    <property type="match status" value="1"/>
</dbReference>
<accession>A0A1B2RZ21</accession>
<organism evidence="1">
    <name type="scientific">Gloeotilopsis planctonica</name>
    <dbReference type="NCBI Taxonomy" id="34157"/>
    <lineage>
        <taxon>Eukaryota</taxon>
        <taxon>Viridiplantae</taxon>
        <taxon>Chlorophyta</taxon>
        <taxon>core chlorophytes</taxon>
        <taxon>Ulvophyceae</taxon>
        <taxon>OUU clade</taxon>
        <taxon>Ulotrichales</taxon>
        <taxon>Ulotrichaceae</taxon>
        <taxon>Gloeotilopsis</taxon>
    </lineage>
</organism>
<name>A0A1B2RZ21_9CHLO</name>
<dbReference type="GO" id="GO:0004519">
    <property type="term" value="F:endonuclease activity"/>
    <property type="evidence" value="ECO:0007669"/>
    <property type="project" value="UniProtKB-KW"/>
</dbReference>
<dbReference type="Gene3D" id="3.10.28.10">
    <property type="entry name" value="Homing endonucleases"/>
    <property type="match status" value="1"/>
</dbReference>